<dbReference type="EMBL" id="FUYB01000002">
    <property type="protein sequence ID" value="SKA69745.1"/>
    <property type="molecule type" value="Genomic_DNA"/>
</dbReference>
<evidence type="ECO:0000259" key="3">
    <source>
        <dbReference type="Pfam" id="PF21447"/>
    </source>
</evidence>
<dbReference type="Gene3D" id="1.10.3210.10">
    <property type="entry name" value="Hypothetical protein af1432"/>
    <property type="match status" value="1"/>
</dbReference>
<dbReference type="CDD" id="cd24053">
    <property type="entry name" value="ASKHA_NBD_EcPPX-GppA-like"/>
    <property type="match status" value="1"/>
</dbReference>
<dbReference type="InterPro" id="IPR030673">
    <property type="entry name" value="PyroPPase_GppA_Ppx"/>
</dbReference>
<proteinExistence type="predicted"/>
<organism evidence="4 5">
    <name type="scientific">Thiothrix eikelboomii</name>
    <dbReference type="NCBI Taxonomy" id="92487"/>
    <lineage>
        <taxon>Bacteria</taxon>
        <taxon>Pseudomonadati</taxon>
        <taxon>Pseudomonadota</taxon>
        <taxon>Gammaproteobacteria</taxon>
        <taxon>Thiotrichales</taxon>
        <taxon>Thiotrichaceae</taxon>
        <taxon>Thiothrix</taxon>
    </lineage>
</organism>
<protein>
    <submittedName>
        <fullName evidence="4">Exopolyphosphatase / guanosine-5'-triphosphate,3'-diphosphate pyrophosphatase</fullName>
    </submittedName>
</protein>
<dbReference type="InterPro" id="IPR050273">
    <property type="entry name" value="GppA/Ppx_hydrolase"/>
</dbReference>
<evidence type="ECO:0000256" key="1">
    <source>
        <dbReference type="ARBA" id="ARBA00022801"/>
    </source>
</evidence>
<dbReference type="GO" id="GO:0006798">
    <property type="term" value="P:polyphosphate catabolic process"/>
    <property type="evidence" value="ECO:0007669"/>
    <property type="project" value="TreeGrafter"/>
</dbReference>
<accession>A0A1T4VY39</accession>
<dbReference type="GO" id="GO:0004309">
    <property type="term" value="F:exopolyphosphatase activity"/>
    <property type="evidence" value="ECO:0007669"/>
    <property type="project" value="TreeGrafter"/>
</dbReference>
<dbReference type="InterPro" id="IPR043129">
    <property type="entry name" value="ATPase_NBD"/>
</dbReference>
<feature type="domain" description="Ppx/GppA phosphatase N-terminal" evidence="2">
    <location>
        <begin position="25"/>
        <end position="310"/>
    </location>
</feature>
<dbReference type="FunFam" id="3.30.420.150:FF:000001">
    <property type="entry name" value="Guanosine-5'-triphosphate,3'-diphosphate pyrophosphatase"/>
    <property type="match status" value="1"/>
</dbReference>
<evidence type="ECO:0000313" key="4">
    <source>
        <dbReference type="EMBL" id="SKA69745.1"/>
    </source>
</evidence>
<dbReference type="Pfam" id="PF21447">
    <property type="entry name" value="Ppx-GppA_III"/>
    <property type="match status" value="1"/>
</dbReference>
<dbReference type="Gene3D" id="3.30.420.40">
    <property type="match status" value="1"/>
</dbReference>
<dbReference type="Gene3D" id="3.30.420.150">
    <property type="entry name" value="Exopolyphosphatase. Domain 2"/>
    <property type="match status" value="1"/>
</dbReference>
<keyword evidence="1" id="KW-0378">Hydrolase</keyword>
<dbReference type="SUPFAM" id="SSF53067">
    <property type="entry name" value="Actin-like ATPase domain"/>
    <property type="match status" value="2"/>
</dbReference>
<dbReference type="PANTHER" id="PTHR30005">
    <property type="entry name" value="EXOPOLYPHOSPHATASE"/>
    <property type="match status" value="1"/>
</dbReference>
<gene>
    <name evidence="4" type="ORF">SAMN02745130_00568</name>
</gene>
<dbReference type="RefSeq" id="WP_234975781.1">
    <property type="nucleotide sequence ID" value="NZ_FUYB01000002.1"/>
</dbReference>
<dbReference type="InterPro" id="IPR003695">
    <property type="entry name" value="Ppx_GppA_N"/>
</dbReference>
<dbReference type="InterPro" id="IPR048950">
    <property type="entry name" value="Ppx_GppA_C"/>
</dbReference>
<feature type="domain" description="Ppx/GppA phosphatase C-terminal" evidence="3">
    <location>
        <begin position="318"/>
        <end position="490"/>
    </location>
</feature>
<dbReference type="FunFam" id="3.30.420.40:FF:000023">
    <property type="entry name" value="Guanosine-5'-triphosphate,3'-diphosphate pyrophosphatase"/>
    <property type="match status" value="1"/>
</dbReference>
<dbReference type="Proteomes" id="UP000190460">
    <property type="component" value="Unassembled WGS sequence"/>
</dbReference>
<sequence>MSSLMANEQRIAAVDLGSNSFHMIVVSVDSLGNVRVLDRLREPVRLGAGLDEFGNLSLEAKLRALACLERFGERLRDFSSTEVAAVGTNTLRMARNARSFLDLAEDTLGHSISVISGREEARLIYLGVSHSLSATEDKEARRFVIDIGGGSTELIIGQGYEALHTESLRMGCVSSSRRFFPNGSLERTAWKEALTAAHLELIPIQKTYRDIGWEAANGASGTIKTVEKVIQQAGLANFGITLEHMYDIQARMIAARSIDKLQLAGLSEERKPIFAGGLAILISTFEALQIKRMLVSEGALREGLVYERINRMQQDDLRGKAVLNLQSRFQVDVAHAQAVRKTALALFDACQRAWRLSSDLREVLAWAADLHEIGLAVSHSGYHKHGGYLLDNFDLIGFSTREQHWLSLLVRTHRRKIFPQLFEGLEAKRSQQAVYLSVILRLAVLLHRDRSGQAALSIESLEATEQALDLVFAEHERERPLLFADLDEEKKFLKGINFRLKYSI</sequence>
<dbReference type="Pfam" id="PF02541">
    <property type="entry name" value="Ppx-GppA"/>
    <property type="match status" value="1"/>
</dbReference>
<dbReference type="PIRSF" id="PIRSF001267">
    <property type="entry name" value="Pyrophosphatase_GppA_Ppx"/>
    <property type="match status" value="1"/>
</dbReference>
<reference evidence="4 5" key="1">
    <citation type="submission" date="2017-02" db="EMBL/GenBank/DDBJ databases">
        <authorList>
            <person name="Peterson S.W."/>
        </authorList>
    </citation>
    <scope>NUCLEOTIDE SEQUENCE [LARGE SCALE GENOMIC DNA]</scope>
    <source>
        <strain evidence="4 5">ATCC 49788</strain>
    </source>
</reference>
<dbReference type="AlphaFoldDB" id="A0A1T4VY39"/>
<dbReference type="SUPFAM" id="SSF109604">
    <property type="entry name" value="HD-domain/PDEase-like"/>
    <property type="match status" value="1"/>
</dbReference>
<dbReference type="STRING" id="92487.SAMN02745130_00568"/>
<dbReference type="PANTHER" id="PTHR30005:SF14">
    <property type="entry name" value="EXOPOLYPHOSPHATASE"/>
    <property type="match status" value="1"/>
</dbReference>
<evidence type="ECO:0000313" key="5">
    <source>
        <dbReference type="Proteomes" id="UP000190460"/>
    </source>
</evidence>
<evidence type="ECO:0000259" key="2">
    <source>
        <dbReference type="Pfam" id="PF02541"/>
    </source>
</evidence>
<name>A0A1T4VY39_9GAMM</name>
<keyword evidence="5" id="KW-1185">Reference proteome</keyword>